<feature type="transmembrane region" description="Helical" evidence="11">
    <location>
        <begin position="615"/>
        <end position="635"/>
    </location>
</feature>
<dbReference type="Gene3D" id="3.40.1110.10">
    <property type="entry name" value="Calcium-transporting ATPase, cytoplasmic domain N"/>
    <property type="match status" value="1"/>
</dbReference>
<keyword evidence="7" id="KW-0460">Magnesium</keyword>
<protein>
    <submittedName>
        <fullName evidence="14">Cation-transporting P-type ATPase</fullName>
    </submittedName>
</protein>
<dbReference type="GO" id="GO:0030001">
    <property type="term" value="P:metal ion transport"/>
    <property type="evidence" value="ECO:0007669"/>
    <property type="project" value="UniProtKB-ARBA"/>
</dbReference>
<keyword evidence="5 11" id="KW-0547">Nucleotide-binding</keyword>
<dbReference type="GO" id="GO:0015662">
    <property type="term" value="F:P-type ion transporter activity"/>
    <property type="evidence" value="ECO:0007669"/>
    <property type="project" value="UniProtKB-ARBA"/>
</dbReference>
<dbReference type="GO" id="GO:0019829">
    <property type="term" value="F:ATPase-coupled monoatomic cation transmembrane transporter activity"/>
    <property type="evidence" value="ECO:0007669"/>
    <property type="project" value="InterPro"/>
</dbReference>
<dbReference type="InterPro" id="IPR036412">
    <property type="entry name" value="HAD-like_sf"/>
</dbReference>
<dbReference type="Gene3D" id="2.70.150.10">
    <property type="entry name" value="Calcium-transporting ATPase, cytoplasmic transduction domain A"/>
    <property type="match status" value="1"/>
</dbReference>
<feature type="transmembrane region" description="Helical" evidence="11">
    <location>
        <begin position="20"/>
        <end position="40"/>
    </location>
</feature>
<dbReference type="EMBL" id="QQNH01000051">
    <property type="protein sequence ID" value="RDE07603.1"/>
    <property type="molecule type" value="Genomic_DNA"/>
</dbReference>
<feature type="compositionally biased region" description="Basic residues" evidence="12">
    <location>
        <begin position="666"/>
        <end position="676"/>
    </location>
</feature>
<dbReference type="FunFam" id="2.70.150.10:FF:000002">
    <property type="entry name" value="Copper-transporting ATPase 1, putative"/>
    <property type="match status" value="1"/>
</dbReference>
<keyword evidence="11" id="KW-1003">Cell membrane</keyword>
<dbReference type="GO" id="GO:0016887">
    <property type="term" value="F:ATP hydrolysis activity"/>
    <property type="evidence" value="ECO:0007669"/>
    <property type="project" value="InterPro"/>
</dbReference>
<dbReference type="InterPro" id="IPR023299">
    <property type="entry name" value="ATPase_P-typ_cyto_dom_N"/>
</dbReference>
<dbReference type="PROSITE" id="PS00154">
    <property type="entry name" value="ATPASE_E1_E2"/>
    <property type="match status" value="1"/>
</dbReference>
<evidence type="ECO:0000313" key="15">
    <source>
        <dbReference type="Proteomes" id="UP000253759"/>
    </source>
</evidence>
<dbReference type="InterPro" id="IPR001757">
    <property type="entry name" value="P_typ_ATPase"/>
</dbReference>
<keyword evidence="15" id="KW-1185">Reference proteome</keyword>
<dbReference type="PANTHER" id="PTHR43079:SF1">
    <property type="entry name" value="CADMIUM_ZINC-TRANSPORTING ATPASE HMA1, CHLOROPLASTIC-RELATED"/>
    <property type="match status" value="1"/>
</dbReference>
<evidence type="ECO:0000256" key="4">
    <source>
        <dbReference type="ARBA" id="ARBA00022723"/>
    </source>
</evidence>
<dbReference type="Proteomes" id="UP000253759">
    <property type="component" value="Unassembled WGS sequence"/>
</dbReference>
<dbReference type="InterPro" id="IPR008250">
    <property type="entry name" value="ATPase_P-typ_transduc_dom_A_sf"/>
</dbReference>
<evidence type="ECO:0000256" key="9">
    <source>
        <dbReference type="ARBA" id="ARBA00022989"/>
    </source>
</evidence>
<comment type="similarity">
    <text evidence="2 11">Belongs to the cation transport ATPase (P-type) (TC 3.A.3) family. Type IB subfamily.</text>
</comment>
<dbReference type="InterPro" id="IPR027256">
    <property type="entry name" value="P-typ_ATPase_IB"/>
</dbReference>
<dbReference type="InterPro" id="IPR018303">
    <property type="entry name" value="ATPase_P-typ_P_site"/>
</dbReference>
<evidence type="ECO:0000256" key="2">
    <source>
        <dbReference type="ARBA" id="ARBA00006024"/>
    </source>
</evidence>
<dbReference type="AlphaFoldDB" id="A0A369VZN7"/>
<keyword evidence="4 11" id="KW-0479">Metal-binding</keyword>
<dbReference type="SFLD" id="SFLDG00002">
    <property type="entry name" value="C1.7:_P-type_atpase_like"/>
    <property type="match status" value="1"/>
</dbReference>
<comment type="caution">
    <text evidence="14">The sequence shown here is derived from an EMBL/GenBank/DDBJ whole genome shotgun (WGS) entry which is preliminary data.</text>
</comment>
<comment type="subcellular location">
    <subcellularLocation>
        <location evidence="11">Cell membrane</location>
    </subcellularLocation>
    <subcellularLocation>
        <location evidence="1">Membrane</location>
        <topology evidence="1">Multi-pass membrane protein</topology>
    </subcellularLocation>
</comment>
<dbReference type="PRINTS" id="PR00941">
    <property type="entry name" value="CDATPASE"/>
</dbReference>
<dbReference type="OrthoDB" id="7762541at2"/>
<dbReference type="NCBIfam" id="TIGR01525">
    <property type="entry name" value="ATPase-IB_hvy"/>
    <property type="match status" value="1"/>
</dbReference>
<reference evidence="15" key="1">
    <citation type="submission" date="2018-07" db="EMBL/GenBank/DDBJ databases">
        <authorList>
            <person name="Liu B.-T."/>
            <person name="Du Z."/>
        </authorList>
    </citation>
    <scope>NUCLEOTIDE SEQUENCE [LARGE SCALE GENOMIC DNA]</scope>
    <source>
        <strain evidence="15">XYN52</strain>
    </source>
</reference>
<evidence type="ECO:0000256" key="7">
    <source>
        <dbReference type="ARBA" id="ARBA00022842"/>
    </source>
</evidence>
<evidence type="ECO:0000256" key="1">
    <source>
        <dbReference type="ARBA" id="ARBA00004141"/>
    </source>
</evidence>
<evidence type="ECO:0000256" key="5">
    <source>
        <dbReference type="ARBA" id="ARBA00022741"/>
    </source>
</evidence>
<dbReference type="PANTHER" id="PTHR43079">
    <property type="entry name" value="PROBABLE CADMIUM/ZINC-TRANSPORTING ATPASE HMA1"/>
    <property type="match status" value="1"/>
</dbReference>
<keyword evidence="6 11" id="KW-0067">ATP-binding</keyword>
<dbReference type="PRINTS" id="PR00119">
    <property type="entry name" value="CATATPASE"/>
</dbReference>
<sequence>MWPTGIKQGDDVKTLFNLDRSIVLTTFTGIGMLLAIFALWPLQGEAAGLVSVVGLALVYLAGGLPAGWRAVLTLWEERILDIDLLMVVAAIAAAAVGAPFEGAVLLTLFSISTTLEERALGRARRAIEALMALRPETALRRGPDGSVSEVPATDLKVDDIVILRPGARVPADAVIASGRGSLDEANITGESMPVAKEPGAQIFEATVNIDGVLEAAVTKTVEESTVARMIALVTEAQAAKAPSERFSAWFGQRYTIAVMVGAFLAFAAFYWLGREWEEALYRAATLLVAASPCAIVISVPAAILSALSAAARGGVLFKGGAALETLAAVDTFAFDKTGTLTTGKASVTQVVALDGNEQTFLSLLAGLEAQSEHHSATAIRQEAVVRGVAPVEVSNVATRPSAGIVGSDSEGLLWAGNPRLAEQMGVSIDHPALRALAAEAQTVIYLGRDSSVLGAVTVADTARATSKPALATLREGGVERIVMMTGDRLPVALRIGTELGLKREEIHADMLPEDKVRMVGELAAGGKVTFVGDGVNDAAALARADVGIAMGAAGSDVALQAADVALLSEDMGRLADAHRLSRRTATVIRQNLTFAMGAMAILVIGGLFFELPLPLAVIGHEGGTVLVVLNGLRLLRDPIRAREAKPTPAAQGSSDLVMGQPPQRQPYRRKVARRAA</sequence>
<gene>
    <name evidence="14" type="ORF">DVH29_15865</name>
</gene>
<name>A0A369VZN7_9HYPH</name>
<evidence type="ECO:0000256" key="10">
    <source>
        <dbReference type="ARBA" id="ARBA00023136"/>
    </source>
</evidence>
<evidence type="ECO:0000313" key="14">
    <source>
        <dbReference type="EMBL" id="RDE07603.1"/>
    </source>
</evidence>
<feature type="transmembrane region" description="Helical" evidence="11">
    <location>
        <begin position="254"/>
        <end position="273"/>
    </location>
</feature>
<keyword evidence="10 11" id="KW-0472">Membrane</keyword>
<evidence type="ECO:0000256" key="6">
    <source>
        <dbReference type="ARBA" id="ARBA00022840"/>
    </source>
</evidence>
<evidence type="ECO:0000259" key="13">
    <source>
        <dbReference type="Pfam" id="PF00122"/>
    </source>
</evidence>
<dbReference type="NCBIfam" id="TIGR01494">
    <property type="entry name" value="ATPase_P-type"/>
    <property type="match status" value="1"/>
</dbReference>
<dbReference type="SUPFAM" id="SSF81653">
    <property type="entry name" value="Calcium ATPase, transduction domain A"/>
    <property type="match status" value="1"/>
</dbReference>
<evidence type="ECO:0000256" key="11">
    <source>
        <dbReference type="RuleBase" id="RU362081"/>
    </source>
</evidence>
<dbReference type="SFLD" id="SFLDF00027">
    <property type="entry name" value="p-type_atpase"/>
    <property type="match status" value="1"/>
</dbReference>
<dbReference type="Pfam" id="PF00122">
    <property type="entry name" value="E1-E2_ATPase"/>
    <property type="match status" value="1"/>
</dbReference>
<dbReference type="InterPro" id="IPR059000">
    <property type="entry name" value="ATPase_P-type_domA"/>
</dbReference>
<feature type="transmembrane region" description="Helical" evidence="11">
    <location>
        <begin position="88"/>
        <end position="115"/>
    </location>
</feature>
<dbReference type="SUPFAM" id="SSF56784">
    <property type="entry name" value="HAD-like"/>
    <property type="match status" value="1"/>
</dbReference>
<dbReference type="GO" id="GO:0046872">
    <property type="term" value="F:metal ion binding"/>
    <property type="evidence" value="ECO:0007669"/>
    <property type="project" value="UniProtKB-KW"/>
</dbReference>
<dbReference type="GO" id="GO:0005524">
    <property type="term" value="F:ATP binding"/>
    <property type="evidence" value="ECO:0007669"/>
    <property type="project" value="UniProtKB-UniRule"/>
</dbReference>
<dbReference type="InterPro" id="IPR044492">
    <property type="entry name" value="P_typ_ATPase_HD_dom"/>
</dbReference>
<dbReference type="SUPFAM" id="SSF81665">
    <property type="entry name" value="Calcium ATPase, transmembrane domain M"/>
    <property type="match status" value="1"/>
</dbReference>
<dbReference type="InterPro" id="IPR051949">
    <property type="entry name" value="Cation_Transport_ATPase"/>
</dbReference>
<dbReference type="InterPro" id="IPR023298">
    <property type="entry name" value="ATPase_P-typ_TM_dom_sf"/>
</dbReference>
<feature type="region of interest" description="Disordered" evidence="12">
    <location>
        <begin position="644"/>
        <end position="676"/>
    </location>
</feature>
<feature type="domain" description="P-type ATPase A" evidence="13">
    <location>
        <begin position="133"/>
        <end position="233"/>
    </location>
</feature>
<keyword evidence="3 11" id="KW-0812">Transmembrane</keyword>
<dbReference type="SFLD" id="SFLDS00003">
    <property type="entry name" value="Haloacid_Dehalogenase"/>
    <property type="match status" value="1"/>
</dbReference>
<organism evidence="14 15">
    <name type="scientific">Pelagibacterium lacus</name>
    <dbReference type="NCBI Taxonomy" id="2282655"/>
    <lineage>
        <taxon>Bacteria</taxon>
        <taxon>Pseudomonadati</taxon>
        <taxon>Pseudomonadota</taxon>
        <taxon>Alphaproteobacteria</taxon>
        <taxon>Hyphomicrobiales</taxon>
        <taxon>Devosiaceae</taxon>
        <taxon>Pelagibacterium</taxon>
    </lineage>
</organism>
<feature type="transmembrane region" description="Helical" evidence="11">
    <location>
        <begin position="47"/>
        <end position="68"/>
    </location>
</feature>
<evidence type="ECO:0000256" key="3">
    <source>
        <dbReference type="ARBA" id="ARBA00022692"/>
    </source>
</evidence>
<evidence type="ECO:0000256" key="12">
    <source>
        <dbReference type="SAM" id="MobiDB-lite"/>
    </source>
</evidence>
<dbReference type="Pfam" id="PF00702">
    <property type="entry name" value="Hydrolase"/>
    <property type="match status" value="1"/>
</dbReference>
<accession>A0A369VZN7</accession>
<dbReference type="GO" id="GO:0005886">
    <property type="term" value="C:plasma membrane"/>
    <property type="evidence" value="ECO:0007669"/>
    <property type="project" value="UniProtKB-SubCell"/>
</dbReference>
<dbReference type="Gene3D" id="3.40.50.1000">
    <property type="entry name" value="HAD superfamily/HAD-like"/>
    <property type="match status" value="1"/>
</dbReference>
<feature type="transmembrane region" description="Helical" evidence="11">
    <location>
        <begin position="592"/>
        <end position="609"/>
    </location>
</feature>
<evidence type="ECO:0000256" key="8">
    <source>
        <dbReference type="ARBA" id="ARBA00022967"/>
    </source>
</evidence>
<keyword evidence="8" id="KW-1278">Translocase</keyword>
<feature type="transmembrane region" description="Helical" evidence="11">
    <location>
        <begin position="279"/>
        <end position="304"/>
    </location>
</feature>
<keyword evidence="9 11" id="KW-1133">Transmembrane helix</keyword>
<dbReference type="InterPro" id="IPR023214">
    <property type="entry name" value="HAD_sf"/>
</dbReference>
<proteinExistence type="inferred from homology"/>